<dbReference type="InterPro" id="IPR016035">
    <property type="entry name" value="Acyl_Trfase/lysoPLipase"/>
</dbReference>
<evidence type="ECO:0000313" key="7">
    <source>
        <dbReference type="Proteomes" id="UP001157911"/>
    </source>
</evidence>
<protein>
    <submittedName>
        <fullName evidence="6">NTE family protein</fullName>
    </submittedName>
</protein>
<dbReference type="PANTHER" id="PTHR14226">
    <property type="entry name" value="NEUROPATHY TARGET ESTERASE/SWISS CHEESE D.MELANOGASTER"/>
    <property type="match status" value="1"/>
</dbReference>
<name>A0ABY1NNG9_9BACT</name>
<dbReference type="InterPro" id="IPR002641">
    <property type="entry name" value="PNPLA_dom"/>
</dbReference>
<feature type="short sequence motif" description="DGA/G" evidence="4">
    <location>
        <begin position="149"/>
        <end position="151"/>
    </location>
</feature>
<keyword evidence="7" id="KW-1185">Reference proteome</keyword>
<evidence type="ECO:0000313" key="6">
    <source>
        <dbReference type="EMBL" id="SMP13327.1"/>
    </source>
</evidence>
<dbReference type="EMBL" id="FXUB01000003">
    <property type="protein sequence ID" value="SMP13327.1"/>
    <property type="molecule type" value="Genomic_DNA"/>
</dbReference>
<reference evidence="6 7" key="1">
    <citation type="submission" date="2017-05" db="EMBL/GenBank/DDBJ databases">
        <authorList>
            <person name="Varghese N."/>
            <person name="Submissions S."/>
        </authorList>
    </citation>
    <scope>NUCLEOTIDE SEQUENCE [LARGE SCALE GENOMIC DNA]</scope>
    <source>
        <strain evidence="6 7">DSM 15522</strain>
    </source>
</reference>
<evidence type="ECO:0000256" key="1">
    <source>
        <dbReference type="ARBA" id="ARBA00022801"/>
    </source>
</evidence>
<proteinExistence type="predicted"/>
<feature type="active site" description="Nucleophile" evidence="4">
    <location>
        <position position="38"/>
    </location>
</feature>
<keyword evidence="2 4" id="KW-0442">Lipid degradation</keyword>
<dbReference type="Gene3D" id="3.40.1090.10">
    <property type="entry name" value="Cytosolic phospholipase A2 catalytic domain"/>
    <property type="match status" value="2"/>
</dbReference>
<evidence type="ECO:0000256" key="3">
    <source>
        <dbReference type="ARBA" id="ARBA00023098"/>
    </source>
</evidence>
<feature type="active site" description="Proton acceptor" evidence="4">
    <location>
        <position position="149"/>
    </location>
</feature>
<dbReference type="Pfam" id="PF01734">
    <property type="entry name" value="Patatin"/>
    <property type="match status" value="1"/>
</dbReference>
<evidence type="ECO:0000259" key="5">
    <source>
        <dbReference type="PROSITE" id="PS51635"/>
    </source>
</evidence>
<comment type="caution">
    <text evidence="6">The sequence shown here is derived from an EMBL/GenBank/DDBJ whole genome shotgun (WGS) entry which is preliminary data.</text>
</comment>
<gene>
    <name evidence="6" type="ORF">SAMN06265339_1090</name>
</gene>
<dbReference type="Proteomes" id="UP001157911">
    <property type="component" value="Unassembled WGS sequence"/>
</dbReference>
<dbReference type="PROSITE" id="PS51635">
    <property type="entry name" value="PNPLA"/>
    <property type="match status" value="1"/>
</dbReference>
<evidence type="ECO:0000256" key="4">
    <source>
        <dbReference type="PROSITE-ProRule" id="PRU01161"/>
    </source>
</evidence>
<accession>A0ABY1NNG9</accession>
<evidence type="ECO:0000256" key="2">
    <source>
        <dbReference type="ARBA" id="ARBA00022963"/>
    </source>
</evidence>
<comment type="caution">
    <text evidence="4">Lacks conserved residue(s) required for the propagation of feature annotation.</text>
</comment>
<keyword evidence="1 4" id="KW-0378">Hydrolase</keyword>
<dbReference type="PANTHER" id="PTHR14226:SF29">
    <property type="entry name" value="NEUROPATHY TARGET ESTERASE SWS"/>
    <property type="match status" value="1"/>
</dbReference>
<keyword evidence="3 4" id="KW-0443">Lipid metabolism</keyword>
<dbReference type="InterPro" id="IPR050301">
    <property type="entry name" value="NTE"/>
</dbReference>
<feature type="short sequence motif" description="GXSXG" evidence="4">
    <location>
        <begin position="36"/>
        <end position="40"/>
    </location>
</feature>
<dbReference type="SUPFAM" id="SSF52151">
    <property type="entry name" value="FabD/lysophospholipase-like"/>
    <property type="match status" value="1"/>
</dbReference>
<dbReference type="RefSeq" id="WP_283400559.1">
    <property type="nucleotide sequence ID" value="NZ_FXUB01000003.1"/>
</dbReference>
<organism evidence="6 7">
    <name type="scientific">Desulfurobacterium pacificum</name>
    <dbReference type="NCBI Taxonomy" id="240166"/>
    <lineage>
        <taxon>Bacteria</taxon>
        <taxon>Pseudomonadati</taxon>
        <taxon>Aquificota</taxon>
        <taxon>Aquificia</taxon>
        <taxon>Desulfurobacteriales</taxon>
        <taxon>Desulfurobacteriaceae</taxon>
        <taxon>Desulfurobacterium</taxon>
    </lineage>
</organism>
<sequence>MKIGVTLSGGFVKGVAHIGFLKALEEKGIVPSVVSGASAGAVVGLLYCAGFSPEEILEIAKTTKWRELAKPCLRGGFFKLSGLEAKLKELIGDITFNELKIPLTVTVINLKTLKVEFINYGKVIKPTVASCSVPPLFAPVKIGKNFYADGGIRNCLPAEAPKAYGCSLNICSNANTPSKKFNPNSILDVSLRASLAGILENQESRHRYCDIMVSYKFNYSQFDFSKVEEFFYEGYRKTLKAIEGFEKWL</sequence>
<feature type="domain" description="PNPLA" evidence="5">
    <location>
        <begin position="5"/>
        <end position="162"/>
    </location>
</feature>